<dbReference type="HOGENOM" id="CLU_1949411_0_0_1"/>
<dbReference type="KEGG" id="nte:NEUTE1DRAFT116859"/>
<dbReference type="VEuPathDB" id="FungiDB:NEUTE1DRAFT_116859"/>
<proteinExistence type="predicted"/>
<protein>
    <submittedName>
        <fullName evidence="1">Uncharacterized protein</fullName>
    </submittedName>
</protein>
<evidence type="ECO:0000313" key="1">
    <source>
        <dbReference type="EMBL" id="EGO57557.1"/>
    </source>
</evidence>
<dbReference type="RefSeq" id="XP_009850662.1">
    <property type="nucleotide sequence ID" value="XM_009852360.1"/>
</dbReference>
<dbReference type="EMBL" id="GL891304">
    <property type="protein sequence ID" value="EGO57557.1"/>
    <property type="molecule type" value="Genomic_DNA"/>
</dbReference>
<organism evidence="1 2">
    <name type="scientific">Neurospora tetrasperma (strain FGSC 2508 / ATCC MYA-4615 / P0657)</name>
    <dbReference type="NCBI Taxonomy" id="510951"/>
    <lineage>
        <taxon>Eukaryota</taxon>
        <taxon>Fungi</taxon>
        <taxon>Dikarya</taxon>
        <taxon>Ascomycota</taxon>
        <taxon>Pezizomycotina</taxon>
        <taxon>Sordariomycetes</taxon>
        <taxon>Sordariomycetidae</taxon>
        <taxon>Sordariales</taxon>
        <taxon>Sordariaceae</taxon>
        <taxon>Neurospora</taxon>
    </lineage>
</organism>
<reference evidence="2" key="1">
    <citation type="journal article" date="2011" name="Genetics">
        <title>Massive changes in genome architecture accompany the transition to self-fertility in the filamentous fungus Neurospora tetrasperma.</title>
        <authorList>
            <person name="Ellison C.E."/>
            <person name="Stajich J.E."/>
            <person name="Jacobson D.J."/>
            <person name="Natvig D.O."/>
            <person name="Lapidus A."/>
            <person name="Foster B."/>
            <person name="Aerts A."/>
            <person name="Riley R."/>
            <person name="Lindquist E.A."/>
            <person name="Grigoriev I.V."/>
            <person name="Taylor J.W."/>
        </authorList>
    </citation>
    <scope>NUCLEOTIDE SEQUENCE [LARGE SCALE GENOMIC DNA]</scope>
    <source>
        <strain evidence="2">FGSC 2508 / P0657</strain>
    </source>
</reference>
<dbReference type="AlphaFoldDB" id="F8ML82"/>
<sequence>MMVLILDVTYRMPLDDRAASSGRALLRQQGLAATLKLNRTPQSWSHPKQIQPVEPIQKKNPRKSLRILLSSLLREARRTIEPRVGWIGMNVKGQLDEEHKGGLAAEVSVGARRSKRMIPRDEGWDEHMA</sequence>
<gene>
    <name evidence="1" type="ORF">NEUTE1DRAFT_116859</name>
</gene>
<accession>F8ML82</accession>
<name>F8ML82_NEUT8</name>
<dbReference type="GeneID" id="20823144"/>
<keyword evidence="2" id="KW-1185">Reference proteome</keyword>
<dbReference type="Proteomes" id="UP000008065">
    <property type="component" value="Unassembled WGS sequence"/>
</dbReference>
<evidence type="ECO:0000313" key="2">
    <source>
        <dbReference type="Proteomes" id="UP000008065"/>
    </source>
</evidence>